<organism evidence="9 10">
    <name type="scientific">candidate division WWE3 bacterium CG08_land_8_20_14_0_20_40_13</name>
    <dbReference type="NCBI Taxonomy" id="1975084"/>
    <lineage>
        <taxon>Bacteria</taxon>
        <taxon>Katanobacteria</taxon>
    </lineage>
</organism>
<feature type="binding site" evidence="7">
    <location>
        <position position="116"/>
    </location>
    <ligand>
        <name>S-adenosyl-L-methionine</name>
        <dbReference type="ChEBI" id="CHEBI:59789"/>
    </ligand>
</feature>
<evidence type="ECO:0000256" key="2">
    <source>
        <dbReference type="ARBA" id="ARBA00022552"/>
    </source>
</evidence>
<comment type="similarity">
    <text evidence="7">Belongs to the class I-like SAM-binding methyltransferase superfamily. rRNA adenine N(6)-methyltransferase family.</text>
</comment>
<dbReference type="PANTHER" id="PTHR11727:SF7">
    <property type="entry name" value="DIMETHYLADENOSINE TRANSFERASE-RELATED"/>
    <property type="match status" value="1"/>
</dbReference>
<evidence type="ECO:0000256" key="5">
    <source>
        <dbReference type="ARBA" id="ARBA00022691"/>
    </source>
</evidence>
<keyword evidence="3 7" id="KW-0489">Methyltransferase</keyword>
<evidence type="ECO:0000256" key="6">
    <source>
        <dbReference type="ARBA" id="ARBA00022884"/>
    </source>
</evidence>
<evidence type="ECO:0000256" key="1">
    <source>
        <dbReference type="ARBA" id="ARBA00022490"/>
    </source>
</evidence>
<evidence type="ECO:0000259" key="8">
    <source>
        <dbReference type="SMART" id="SM00650"/>
    </source>
</evidence>
<dbReference type="InterPro" id="IPR029063">
    <property type="entry name" value="SAM-dependent_MTases_sf"/>
</dbReference>
<name>A0A2H0XEY0_UNCKA</name>
<dbReference type="Gene3D" id="3.40.50.150">
    <property type="entry name" value="Vaccinia Virus protein VP39"/>
    <property type="match status" value="1"/>
</dbReference>
<feature type="binding site" evidence="7">
    <location>
        <position position="14"/>
    </location>
    <ligand>
        <name>S-adenosyl-L-methionine</name>
        <dbReference type="ChEBI" id="CHEBI:59789"/>
    </ligand>
</feature>
<dbReference type="InterPro" id="IPR001737">
    <property type="entry name" value="KsgA/Erm"/>
</dbReference>
<keyword evidence="2" id="KW-0698">rRNA processing</keyword>
<dbReference type="PROSITE" id="PS01131">
    <property type="entry name" value="RRNA_A_DIMETH"/>
    <property type="match status" value="1"/>
</dbReference>
<accession>A0A2H0XEY0</accession>
<keyword evidence="6 7" id="KW-0694">RNA-binding</keyword>
<comment type="caution">
    <text evidence="9">The sequence shown here is derived from an EMBL/GenBank/DDBJ whole genome shotgun (WGS) entry which is preliminary data.</text>
</comment>
<dbReference type="Proteomes" id="UP000230340">
    <property type="component" value="Unassembled WGS sequence"/>
</dbReference>
<keyword evidence="4 7" id="KW-0808">Transferase</keyword>
<feature type="binding site" evidence="7">
    <location>
        <position position="41"/>
    </location>
    <ligand>
        <name>S-adenosyl-L-methionine</name>
        <dbReference type="ChEBI" id="CHEBI:59789"/>
    </ligand>
</feature>
<dbReference type="Pfam" id="PF00398">
    <property type="entry name" value="RrnaAD"/>
    <property type="match status" value="1"/>
</dbReference>
<protein>
    <submittedName>
        <fullName evidence="9">Ribosomal RNA small subunit methyltransferase A</fullName>
    </submittedName>
</protein>
<keyword evidence="1" id="KW-0963">Cytoplasm</keyword>
<dbReference type="InterPro" id="IPR020596">
    <property type="entry name" value="rRNA_Ade_Mease_Trfase_CS"/>
</dbReference>
<dbReference type="InterPro" id="IPR023165">
    <property type="entry name" value="rRNA_Ade_diMease-like_C"/>
</dbReference>
<evidence type="ECO:0000256" key="4">
    <source>
        <dbReference type="ARBA" id="ARBA00022679"/>
    </source>
</evidence>
<dbReference type="Gene3D" id="1.10.8.100">
    <property type="entry name" value="Ribosomal RNA adenine dimethylase-like, domain 2"/>
    <property type="match status" value="1"/>
</dbReference>
<evidence type="ECO:0000256" key="7">
    <source>
        <dbReference type="PROSITE-ProRule" id="PRU01026"/>
    </source>
</evidence>
<dbReference type="InterPro" id="IPR020598">
    <property type="entry name" value="rRNA_Ade_methylase_Trfase_N"/>
</dbReference>
<proteinExistence type="inferred from homology"/>
<feature type="binding site" evidence="7">
    <location>
        <position position="16"/>
    </location>
    <ligand>
        <name>S-adenosyl-L-methionine</name>
        <dbReference type="ChEBI" id="CHEBI:59789"/>
    </ligand>
</feature>
<dbReference type="SMART" id="SM00650">
    <property type="entry name" value="rADc"/>
    <property type="match status" value="1"/>
</dbReference>
<reference evidence="10" key="1">
    <citation type="submission" date="2017-09" db="EMBL/GenBank/DDBJ databases">
        <title>Depth-based differentiation of microbial function through sediment-hosted aquifers and enrichment of novel symbionts in the deep terrestrial subsurface.</title>
        <authorList>
            <person name="Probst A.J."/>
            <person name="Ladd B."/>
            <person name="Jarett J.K."/>
            <person name="Geller-Mcgrath D.E."/>
            <person name="Sieber C.M.K."/>
            <person name="Emerson J.B."/>
            <person name="Anantharaman K."/>
            <person name="Thomas B.C."/>
            <person name="Malmstrom R."/>
            <person name="Stieglmeier M."/>
            <person name="Klingl A."/>
            <person name="Woyke T."/>
            <person name="Ryan C.M."/>
            <person name="Banfield J.F."/>
        </authorList>
    </citation>
    <scope>NUCLEOTIDE SEQUENCE [LARGE SCALE GENOMIC DNA]</scope>
</reference>
<evidence type="ECO:0000313" key="10">
    <source>
        <dbReference type="Proteomes" id="UP000230340"/>
    </source>
</evidence>
<feature type="binding site" evidence="7">
    <location>
        <position position="62"/>
    </location>
    <ligand>
        <name>S-adenosyl-L-methionine</name>
        <dbReference type="ChEBI" id="CHEBI:59789"/>
    </ligand>
</feature>
<gene>
    <name evidence="9" type="primary">rsmA</name>
    <name evidence="9" type="ORF">COT49_00160</name>
</gene>
<dbReference type="PANTHER" id="PTHR11727">
    <property type="entry name" value="DIMETHYLADENOSINE TRANSFERASE"/>
    <property type="match status" value="1"/>
</dbReference>
<dbReference type="SUPFAM" id="SSF53335">
    <property type="entry name" value="S-adenosyl-L-methionine-dependent methyltransferases"/>
    <property type="match status" value="1"/>
</dbReference>
<dbReference type="AlphaFoldDB" id="A0A2H0XEY0"/>
<feature type="domain" description="Ribosomal RNA adenine methylase transferase N-terminal" evidence="8">
    <location>
        <begin position="21"/>
        <end position="199"/>
    </location>
</feature>
<dbReference type="CDD" id="cd02440">
    <property type="entry name" value="AdoMet_MTases"/>
    <property type="match status" value="1"/>
</dbReference>
<evidence type="ECO:0000313" key="9">
    <source>
        <dbReference type="EMBL" id="PIS23421.1"/>
    </source>
</evidence>
<feature type="binding site" evidence="7">
    <location>
        <position position="87"/>
    </location>
    <ligand>
        <name>S-adenosyl-L-methionine</name>
        <dbReference type="ChEBI" id="CHEBI:59789"/>
    </ligand>
</feature>
<keyword evidence="5 7" id="KW-0949">S-adenosyl-L-methionine</keyword>
<sequence>MGFLIKPKKSLGQNFLRSEKVLQEFVESCDLSKDDFVLEVGAGTGTITCELAKRAGSVIAIEFDKDLIPQLKENLRNYLNIEIINGDILSLFKNLKIEKLISNFKFQISNFKIVGAIPYDITSPLIHAIYNLPLKPLTLNLIVQKEVAQKICAKAPNASYLSNLVASFGTAKIIKKIPPGAFYPAPKVHSAILKICVYQTPDNLDIKKFSDFLHRGFKFPRKKIKQVFDDKVLLKAKIDPNLRPSNLTTSNWNSLLEQCQ</sequence>
<dbReference type="GO" id="GO:0003723">
    <property type="term" value="F:RNA binding"/>
    <property type="evidence" value="ECO:0007669"/>
    <property type="project" value="UniProtKB-UniRule"/>
</dbReference>
<dbReference type="GO" id="GO:0000179">
    <property type="term" value="F:rRNA (adenine-N6,N6-)-dimethyltransferase activity"/>
    <property type="evidence" value="ECO:0007669"/>
    <property type="project" value="UniProtKB-UniRule"/>
</dbReference>
<dbReference type="PROSITE" id="PS51689">
    <property type="entry name" value="SAM_RNA_A_N6_MT"/>
    <property type="match status" value="1"/>
</dbReference>
<evidence type="ECO:0000256" key="3">
    <source>
        <dbReference type="ARBA" id="ARBA00022603"/>
    </source>
</evidence>
<dbReference type="EMBL" id="PEYT01000002">
    <property type="protein sequence ID" value="PIS23421.1"/>
    <property type="molecule type" value="Genomic_DNA"/>
</dbReference>
<dbReference type="NCBIfam" id="TIGR00755">
    <property type="entry name" value="ksgA"/>
    <property type="match status" value="1"/>
</dbReference>
<dbReference type="InterPro" id="IPR011530">
    <property type="entry name" value="rRNA_adenine_dimethylase"/>
</dbReference>